<dbReference type="Proteomes" id="UP000320799">
    <property type="component" value="Segment"/>
</dbReference>
<evidence type="ECO:0000313" key="3">
    <source>
        <dbReference type="EMBL" id="QDH83709.1"/>
    </source>
</evidence>
<keyword evidence="4" id="KW-1185">Reference proteome</keyword>
<organism evidence="3 4">
    <name type="scientific">Achromobacter phage Motura</name>
    <dbReference type="NCBI Taxonomy" id="2591403"/>
    <lineage>
        <taxon>Viruses</taxon>
        <taxon>Duplodnaviria</taxon>
        <taxon>Heunggongvirae</taxon>
        <taxon>Uroviricota</taxon>
        <taxon>Caudoviricetes</taxon>
        <taxon>Moturavirus</taxon>
        <taxon>Moturavirus motura</taxon>
    </lineage>
</organism>
<protein>
    <submittedName>
        <fullName evidence="3">Uncharacterized protein</fullName>
    </submittedName>
</protein>
<dbReference type="GO" id="GO:0051701">
    <property type="term" value="P:biological process involved in interaction with host"/>
    <property type="evidence" value="ECO:0007669"/>
    <property type="project" value="UniProtKB-ARBA"/>
</dbReference>
<reference evidence="3 4" key="1">
    <citation type="submission" date="2019-06" db="EMBL/GenBank/DDBJ databases">
        <authorList>
            <person name="Kincaid V.D."/>
            <person name="Fuller A."/>
            <person name="Hodges K."/>
            <person name="Bansal M."/>
            <person name="Essig J."/>
            <person name="Johnson A."/>
        </authorList>
    </citation>
    <scope>NUCLEOTIDE SEQUENCE [LARGE SCALE GENOMIC DNA]</scope>
</reference>
<accession>A0A514CT97</accession>
<evidence type="ECO:0000256" key="2">
    <source>
        <dbReference type="ARBA" id="ARBA00022844"/>
    </source>
</evidence>
<comment type="subcellular location">
    <subcellularLocation>
        <location evidence="1">Virion</location>
    </subcellularLocation>
</comment>
<dbReference type="GeneID" id="56136144"/>
<keyword evidence="2" id="KW-0946">Virion</keyword>
<proteinExistence type="predicted"/>
<evidence type="ECO:0000313" key="4">
    <source>
        <dbReference type="Proteomes" id="UP000320799"/>
    </source>
</evidence>
<dbReference type="Gene3D" id="2.160.20.10">
    <property type="entry name" value="Single-stranded right-handed beta-helix, Pectin lyase-like"/>
    <property type="match status" value="1"/>
</dbReference>
<dbReference type="KEGG" id="vg:56136144"/>
<sequence length="911" mass="92478">MPQIESRFYLPLDIYRGTSQQQLYAPFVTSLPLQYGNLDSAVVLSADEGQAQQGLYFFNDTRYVFAVDQKLISLVIKGNYDISLYFQLAAPVAIPEDSMAYRAGIDVSATATEVPASSNDVWIVITEKGSGAGTVKSVNNQLPDAEGNVEIPNATTTEVGLVSVESGGGLLVDSNGQLSVDPSIVGGAFTPSNTFFVDPKGDAILGNGSWSQPFKTITAALAAITTDTLVLVTNATYAESIRVGDIKFHMRFSPGAVLNGSVTITGGQDVVLDGLDLAAQATGAQIRAQGYTGNIQLRNFTTFANNTQIAYTSDVATTGVIEFFNLMGVLNPRLQHNGGTLKFQETSGQFSLEVNGGTVYGMECDSFSAVNHTNGRLFLDQIARIGTSPGVAAINSSATKAAGGFLSLANVALDTSGGLSYINKTGDCDYQLFNTTRNLDSDVLNGDDIGVKSAFDVDTLVTRAGVNYTGAAKAPLVTHLEGLDDALGTKLGALTNVGTTGNTLVSTTVAGGVKSIVAGTGMSMSANATEVTITNSGVLALSSVTGTDAFSLVNNPNGVLAALKAGTGITMDLTAGILTFNSTATSGVESINGQSGPLTFSGVGIDIQPVAGGFEFRNLVDPVTSLNAAKGAVTIQAGTGIGVDTTGQNITITSLGAAASVTDLNSMTGSVKVAAGTGVAVNNNPVTKTITLSSNMVGGVASVNTLQGALNFVGDGIDITASGSDSLIFRFAGTVTSGVNAVNAIQGDVTLQAQGGIDLVTDLGSNTITLSSAIQQGVIAVQNDAATTTGAVSLVSDSGQGTGNTALIRRIVGGTNTLVDLQDGVITVSSTGGGSGGGGGIQTINGVAPDGAGNLELAADDVDALPIEGGTMQGAINMGGSAITNLAQPVNDDDAVTKVFLQTLTFDRGTF</sequence>
<dbReference type="GO" id="GO:0019058">
    <property type="term" value="P:viral life cycle"/>
    <property type="evidence" value="ECO:0007669"/>
    <property type="project" value="UniProtKB-ARBA"/>
</dbReference>
<dbReference type="InterPro" id="IPR012334">
    <property type="entry name" value="Pectin_lyas_fold"/>
</dbReference>
<evidence type="ECO:0000256" key="1">
    <source>
        <dbReference type="ARBA" id="ARBA00004328"/>
    </source>
</evidence>
<dbReference type="RefSeq" id="YP_009903868.1">
    <property type="nucleotide sequence ID" value="NC_049849.1"/>
</dbReference>
<dbReference type="EMBL" id="MN094788">
    <property type="protein sequence ID" value="QDH83709.1"/>
    <property type="molecule type" value="Genomic_DNA"/>
</dbReference>
<dbReference type="GO" id="GO:0044423">
    <property type="term" value="C:virion component"/>
    <property type="evidence" value="ECO:0007669"/>
    <property type="project" value="UniProtKB-KW"/>
</dbReference>
<name>A0A514CT97_9CAUD</name>